<feature type="compositionally biased region" description="Pro residues" evidence="1">
    <location>
        <begin position="327"/>
        <end position="337"/>
    </location>
</feature>
<evidence type="ECO:0000313" key="2">
    <source>
        <dbReference type="EMBL" id="CAK9001899.1"/>
    </source>
</evidence>
<feature type="compositionally biased region" description="Basic and acidic residues" evidence="1">
    <location>
        <begin position="472"/>
        <end position="484"/>
    </location>
</feature>
<feature type="compositionally biased region" description="Basic and acidic residues" evidence="1">
    <location>
        <begin position="39"/>
        <end position="55"/>
    </location>
</feature>
<accession>A0ABP0IKG8</accession>
<reference evidence="2 3" key="1">
    <citation type="submission" date="2024-02" db="EMBL/GenBank/DDBJ databases">
        <authorList>
            <person name="Chen Y."/>
            <person name="Shah S."/>
            <person name="Dougan E. K."/>
            <person name="Thang M."/>
            <person name="Chan C."/>
        </authorList>
    </citation>
    <scope>NUCLEOTIDE SEQUENCE [LARGE SCALE GENOMIC DNA]</scope>
</reference>
<dbReference type="EMBL" id="CAXAMM010003969">
    <property type="protein sequence ID" value="CAK9001899.1"/>
    <property type="molecule type" value="Genomic_DNA"/>
</dbReference>
<evidence type="ECO:0000313" key="3">
    <source>
        <dbReference type="Proteomes" id="UP001642464"/>
    </source>
</evidence>
<feature type="compositionally biased region" description="Basic and acidic residues" evidence="1">
    <location>
        <begin position="681"/>
        <end position="694"/>
    </location>
</feature>
<name>A0ABP0IKG8_9DINO</name>
<feature type="compositionally biased region" description="Low complexity" evidence="1">
    <location>
        <begin position="255"/>
        <end position="267"/>
    </location>
</feature>
<feature type="compositionally biased region" description="Polar residues" evidence="1">
    <location>
        <begin position="1"/>
        <end position="12"/>
    </location>
</feature>
<feature type="compositionally biased region" description="Polar residues" evidence="1">
    <location>
        <begin position="426"/>
        <end position="438"/>
    </location>
</feature>
<feature type="compositionally biased region" description="Polar residues" evidence="1">
    <location>
        <begin position="373"/>
        <end position="384"/>
    </location>
</feature>
<gene>
    <name evidence="2" type="ORF">SCF082_LOCUS7106</name>
</gene>
<sequence>MEMANETRTSPRTAEVDPLPGRVAPSVQEMQRSLMMPQPHEHPRGDSPRTLELQRLRMQGRVSSGVSAGSQASRRPERASAFAKFASWSSNPQPAQAAETADEQKPSPRTLELQRLRGQGRVSATSAARSMQATPPQRETMDLAVETPSPRTLELQRLRGQGRVSAGSQVARSLQSPPPASAEGMTLGSPEQKPSPRTLELQQLRMQGRVSAGSHAMQRTPTEEFGASRSSGPAGMGRTRVQDLPGFSTSPGTAPSSSVQPRRSSPIRLEESSIYAEPDIDAQPSHGLAARSAEKPVPKRLGSWSSRDSCDSDLGLRTSLPSDGTVPPIPPDYPEPPRTSGQRAVGVPMQLGSPPAREVKPRLSGSLDGPRTGTPSSASQHSPGSNPPRLSGALPRDVDLRKMPSTPPRTPPLAHAPARHERLSGSLPSRDSEGSSAPRNLPPSFPQRIETPPAADAKKMDIGEAHAPSRPFDSRPSQEHESPRTPRNMPPTIHERIVKTPPAVDAIKDIQIGEVHAPPRLSGALPSRDTESPSVPRNMPPSSPQRIETPPAADAKKMDIGEAHAPSRLSGSCRSRDSESPSVPRNMPPSSPQRIETPPAADAKKMDIGEAHAPSRNMPPSIPQRIESPPAVHAKKMDIGEVHAPSRLSGSCRSRDSESPSAPRNLPPSCPQRIETPPAADAKKMDIGEVHAPSRAETSSTPWPTTALPKATTGIFGRQERVAPGATNESDESSGSPPLALGTWLRSLRSRCLLRLRRAAQGCLPAHR</sequence>
<dbReference type="Proteomes" id="UP001642464">
    <property type="component" value="Unassembled WGS sequence"/>
</dbReference>
<evidence type="ECO:0000256" key="1">
    <source>
        <dbReference type="SAM" id="MobiDB-lite"/>
    </source>
</evidence>
<comment type="caution">
    <text evidence="2">The sequence shown here is derived from an EMBL/GenBank/DDBJ whole genome shotgun (WGS) entry which is preliminary data.</text>
</comment>
<proteinExistence type="predicted"/>
<feature type="compositionally biased region" description="Low complexity" evidence="1">
    <location>
        <begin position="59"/>
        <end position="90"/>
    </location>
</feature>
<feature type="compositionally biased region" description="Polar residues" evidence="1">
    <location>
        <begin position="166"/>
        <end position="175"/>
    </location>
</feature>
<feature type="compositionally biased region" description="Polar residues" evidence="1">
    <location>
        <begin position="122"/>
        <end position="137"/>
    </location>
</feature>
<keyword evidence="3" id="KW-1185">Reference proteome</keyword>
<organism evidence="2 3">
    <name type="scientific">Durusdinium trenchii</name>
    <dbReference type="NCBI Taxonomy" id="1381693"/>
    <lineage>
        <taxon>Eukaryota</taxon>
        <taxon>Sar</taxon>
        <taxon>Alveolata</taxon>
        <taxon>Dinophyceae</taxon>
        <taxon>Suessiales</taxon>
        <taxon>Symbiodiniaceae</taxon>
        <taxon>Durusdinium</taxon>
    </lineage>
</organism>
<feature type="region of interest" description="Disordered" evidence="1">
    <location>
        <begin position="1"/>
        <end position="741"/>
    </location>
</feature>
<protein>
    <submittedName>
        <fullName evidence="2">Uncharacterized protein</fullName>
    </submittedName>
</protein>